<gene>
    <name evidence="1" type="ORF">ACFSTF_10555</name>
</gene>
<protein>
    <submittedName>
        <fullName evidence="1">Uncharacterized protein</fullName>
    </submittedName>
</protein>
<evidence type="ECO:0000313" key="2">
    <source>
        <dbReference type="Proteomes" id="UP001597458"/>
    </source>
</evidence>
<comment type="caution">
    <text evidence="1">The sequence shown here is derived from an EMBL/GenBank/DDBJ whole genome shotgun (WGS) entry which is preliminary data.</text>
</comment>
<name>A0ABW5PSA0_9BACI</name>
<reference evidence="2" key="1">
    <citation type="journal article" date="2019" name="Int. J. Syst. Evol. Microbiol.">
        <title>The Global Catalogue of Microorganisms (GCM) 10K type strain sequencing project: providing services to taxonomists for standard genome sequencing and annotation.</title>
        <authorList>
            <consortium name="The Broad Institute Genomics Platform"/>
            <consortium name="The Broad Institute Genome Sequencing Center for Infectious Disease"/>
            <person name="Wu L."/>
            <person name="Ma J."/>
        </authorList>
    </citation>
    <scope>NUCLEOTIDE SEQUENCE [LARGE SCALE GENOMIC DNA]</scope>
    <source>
        <strain evidence="2">TISTR 2241</strain>
    </source>
</reference>
<keyword evidence="2" id="KW-1185">Reference proteome</keyword>
<dbReference type="RefSeq" id="WP_141190465.1">
    <property type="nucleotide sequence ID" value="NZ_JBHUMR010000014.1"/>
</dbReference>
<dbReference type="Proteomes" id="UP001597458">
    <property type="component" value="Unassembled WGS sequence"/>
</dbReference>
<accession>A0ABW5PSA0</accession>
<evidence type="ECO:0000313" key="1">
    <source>
        <dbReference type="EMBL" id="MFD2617746.1"/>
    </source>
</evidence>
<organism evidence="1 2">
    <name type="scientific">Terrilactibacillus laevilacticus</name>
    <dbReference type="NCBI Taxonomy" id="1380157"/>
    <lineage>
        <taxon>Bacteria</taxon>
        <taxon>Bacillati</taxon>
        <taxon>Bacillota</taxon>
        <taxon>Bacilli</taxon>
        <taxon>Bacillales</taxon>
        <taxon>Bacillaceae</taxon>
        <taxon>Terrilactibacillus</taxon>
    </lineage>
</organism>
<dbReference type="EMBL" id="JBHUMR010000014">
    <property type="protein sequence ID" value="MFD2617746.1"/>
    <property type="molecule type" value="Genomic_DNA"/>
</dbReference>
<proteinExistence type="predicted"/>
<sequence length="103" mass="11976">MLVAKRNSQAWTEAKKRCHLNETDIQMAKELGMTAKSLIKNIPTPNQQWKAPVKVWIRDLYEERFAKVLTVKPVPSSEIKRKAKKQDKLIVSDGWIDEEDLPF</sequence>